<proteinExistence type="predicted"/>
<evidence type="ECO:0000313" key="1">
    <source>
        <dbReference type="EMBL" id="KAK1391533.1"/>
    </source>
</evidence>
<sequence>MEEESKKKLKIFLHVLEPNIINSGTVSNIYQLEMDAKILENSSIESYDAKKPSSSSLPKINPIFSFSHKVKFYPEGMSCVLLGSKLYFMGSSLTYKADLLGLSCYYMDYREYENGFDEAINNFLNEQLENYPRDVYVFDCDTCQLLPDDSCLPMHSGKYRNPLTFVANDQIFVLSLKKVHKDMITFESMKPGHGWEKLTPPPPFFLFRSNSPVGSALIKDNFLLTFSTGRSNIILSYNIISDEWTLRESYHLPQLFLGSIFVQDTLYTAVREPLRRTYFKYNSPVLSFGPLKSTTDVDGTTLDYVAVNRSRKVSDFGENSSICYNDIRNWPIHVNEFGFATRCFLHLGGLLKGTEKSSRFFGFVELFNPFPGEYEDTDTQSELRFVAFEALPNKNSANVDAEFHARTIHSSHFSTDIFGTGCLNAACAYLV</sequence>
<dbReference type="AlphaFoldDB" id="A0AAD8N1N1"/>
<protein>
    <submittedName>
        <fullName evidence="1">Uncharacterized protein</fullName>
    </submittedName>
</protein>
<organism evidence="1 2">
    <name type="scientific">Heracleum sosnowskyi</name>
    <dbReference type="NCBI Taxonomy" id="360622"/>
    <lineage>
        <taxon>Eukaryota</taxon>
        <taxon>Viridiplantae</taxon>
        <taxon>Streptophyta</taxon>
        <taxon>Embryophyta</taxon>
        <taxon>Tracheophyta</taxon>
        <taxon>Spermatophyta</taxon>
        <taxon>Magnoliopsida</taxon>
        <taxon>eudicotyledons</taxon>
        <taxon>Gunneridae</taxon>
        <taxon>Pentapetalae</taxon>
        <taxon>asterids</taxon>
        <taxon>campanulids</taxon>
        <taxon>Apiales</taxon>
        <taxon>Apiaceae</taxon>
        <taxon>Apioideae</taxon>
        <taxon>apioid superclade</taxon>
        <taxon>Tordylieae</taxon>
        <taxon>Tordyliinae</taxon>
        <taxon>Heracleum</taxon>
    </lineage>
</organism>
<name>A0AAD8N1N1_9APIA</name>
<evidence type="ECO:0000313" key="2">
    <source>
        <dbReference type="Proteomes" id="UP001237642"/>
    </source>
</evidence>
<accession>A0AAD8N1N1</accession>
<reference evidence="1" key="1">
    <citation type="submission" date="2023-02" db="EMBL/GenBank/DDBJ databases">
        <title>Genome of toxic invasive species Heracleum sosnowskyi carries increased number of genes despite the absence of recent whole-genome duplications.</title>
        <authorList>
            <person name="Schelkunov M."/>
            <person name="Shtratnikova V."/>
            <person name="Makarenko M."/>
            <person name="Klepikova A."/>
            <person name="Omelchenko D."/>
            <person name="Novikova G."/>
            <person name="Obukhova E."/>
            <person name="Bogdanov V."/>
            <person name="Penin A."/>
            <person name="Logacheva M."/>
        </authorList>
    </citation>
    <scope>NUCLEOTIDE SEQUENCE</scope>
    <source>
        <strain evidence="1">Hsosn_3</strain>
        <tissue evidence="1">Leaf</tissue>
    </source>
</reference>
<dbReference type="Proteomes" id="UP001237642">
    <property type="component" value="Unassembled WGS sequence"/>
</dbReference>
<comment type="caution">
    <text evidence="1">The sequence shown here is derived from an EMBL/GenBank/DDBJ whole genome shotgun (WGS) entry which is preliminary data.</text>
</comment>
<dbReference type="EMBL" id="JAUIZM010000003">
    <property type="protein sequence ID" value="KAK1391533.1"/>
    <property type="molecule type" value="Genomic_DNA"/>
</dbReference>
<gene>
    <name evidence="1" type="ORF">POM88_010589</name>
</gene>
<dbReference type="InterPro" id="IPR015915">
    <property type="entry name" value="Kelch-typ_b-propeller"/>
</dbReference>
<reference evidence="1" key="2">
    <citation type="submission" date="2023-05" db="EMBL/GenBank/DDBJ databases">
        <authorList>
            <person name="Schelkunov M.I."/>
        </authorList>
    </citation>
    <scope>NUCLEOTIDE SEQUENCE</scope>
    <source>
        <strain evidence="1">Hsosn_3</strain>
        <tissue evidence="1">Leaf</tissue>
    </source>
</reference>
<keyword evidence="2" id="KW-1185">Reference proteome</keyword>
<dbReference type="SUPFAM" id="SSF117281">
    <property type="entry name" value="Kelch motif"/>
    <property type="match status" value="1"/>
</dbReference>